<evidence type="ECO:0000313" key="4">
    <source>
        <dbReference type="Proteomes" id="UP001163726"/>
    </source>
</evidence>
<sequence>MKSIMRAVCFYSMLLFSFSASANLITLMPDKTSYSAGESINLEIYLNNSNPSMSWLEFDVNFNDFDIAFSHFEETNDVLLNSSYSDAFDMFGFAPVTVLVEFNSDWTSNLTPSFKLGTATFTSINANNGNFSLGYLDVQDDNYMSIAHQSVVVSEPTVWLLFLVCGVWTIVQRSAVKSLHR</sequence>
<accession>A0ABY7AQS2</accession>
<keyword evidence="1" id="KW-0472">Membrane</keyword>
<evidence type="ECO:0000313" key="3">
    <source>
        <dbReference type="EMBL" id="WAJ71900.1"/>
    </source>
</evidence>
<organism evidence="3 4">
    <name type="scientific">Catenovulum adriaticum</name>
    <dbReference type="NCBI Taxonomy" id="2984846"/>
    <lineage>
        <taxon>Bacteria</taxon>
        <taxon>Pseudomonadati</taxon>
        <taxon>Pseudomonadota</taxon>
        <taxon>Gammaproteobacteria</taxon>
        <taxon>Alteromonadales</taxon>
        <taxon>Alteromonadaceae</taxon>
        <taxon>Catenovulum</taxon>
    </lineage>
</organism>
<name>A0ABY7AQS2_9ALTE</name>
<evidence type="ECO:0000256" key="2">
    <source>
        <dbReference type="SAM" id="SignalP"/>
    </source>
</evidence>
<keyword evidence="4" id="KW-1185">Reference proteome</keyword>
<evidence type="ECO:0008006" key="5">
    <source>
        <dbReference type="Google" id="ProtNLM"/>
    </source>
</evidence>
<keyword evidence="3" id="KW-0614">Plasmid</keyword>
<proteinExistence type="predicted"/>
<dbReference type="SUPFAM" id="SSF49384">
    <property type="entry name" value="Carbohydrate-binding domain"/>
    <property type="match status" value="1"/>
</dbReference>
<keyword evidence="1" id="KW-0812">Transmembrane</keyword>
<reference evidence="3" key="1">
    <citation type="submission" date="2022-10" db="EMBL/GenBank/DDBJ databases">
        <title>Catenovulum adriacola sp. nov. isolated in the Harbour of Susak.</title>
        <authorList>
            <person name="Schoch T."/>
            <person name="Reich S.J."/>
            <person name="Stoeferle S."/>
            <person name="Flaiz M."/>
            <person name="Kazda M."/>
            <person name="Riedel C.U."/>
            <person name="Duerre P."/>
        </authorList>
    </citation>
    <scope>NUCLEOTIDE SEQUENCE</scope>
    <source>
        <strain evidence="3">TS8</strain>
        <plasmid evidence="3">pCadTS8_1</plasmid>
    </source>
</reference>
<gene>
    <name evidence="3" type="ORF">OLW01_14320</name>
</gene>
<geneLocation type="plasmid" evidence="3 4">
    <name>pCadTS8_1</name>
</geneLocation>
<keyword evidence="1" id="KW-1133">Transmembrane helix</keyword>
<dbReference type="Proteomes" id="UP001163726">
    <property type="component" value="Plasmid pCadTS8_1"/>
</dbReference>
<feature type="transmembrane region" description="Helical" evidence="1">
    <location>
        <begin position="158"/>
        <end position="176"/>
    </location>
</feature>
<protein>
    <recommendedName>
        <fullName evidence="5">Secreted protein with PEP-CTERM sorting signal</fullName>
    </recommendedName>
</protein>
<dbReference type="EMBL" id="CP109966">
    <property type="protein sequence ID" value="WAJ71900.1"/>
    <property type="molecule type" value="Genomic_DNA"/>
</dbReference>
<dbReference type="InterPro" id="IPR008965">
    <property type="entry name" value="CBM2/CBM3_carb-bd_dom_sf"/>
</dbReference>
<feature type="signal peptide" evidence="2">
    <location>
        <begin position="1"/>
        <end position="22"/>
    </location>
</feature>
<evidence type="ECO:0000256" key="1">
    <source>
        <dbReference type="SAM" id="Phobius"/>
    </source>
</evidence>
<feature type="chain" id="PRO_5045150756" description="Secreted protein with PEP-CTERM sorting signal" evidence="2">
    <location>
        <begin position="23"/>
        <end position="181"/>
    </location>
</feature>
<keyword evidence="2" id="KW-0732">Signal</keyword>
<dbReference type="RefSeq" id="WP_268076621.1">
    <property type="nucleotide sequence ID" value="NZ_CP109966.1"/>
</dbReference>